<dbReference type="eggNOG" id="ENOG502ZVXA">
    <property type="taxonomic scope" value="Bacteria"/>
</dbReference>
<dbReference type="KEGG" id="ade:Adeh_2129"/>
<feature type="chain" id="PRO_5004210153" description="Lipoprotein" evidence="1">
    <location>
        <begin position="21"/>
        <end position="640"/>
    </location>
</feature>
<dbReference type="STRING" id="290397.Adeh_2129"/>
<evidence type="ECO:0000256" key="1">
    <source>
        <dbReference type="SAM" id="SignalP"/>
    </source>
</evidence>
<evidence type="ECO:0008006" key="4">
    <source>
        <dbReference type="Google" id="ProtNLM"/>
    </source>
</evidence>
<accession>Q2IJS2</accession>
<gene>
    <name evidence="2" type="ordered locus">Adeh_2129</name>
</gene>
<dbReference type="EMBL" id="CP000251">
    <property type="protein sequence ID" value="ABC81899.1"/>
    <property type="molecule type" value="Genomic_DNA"/>
</dbReference>
<name>Q2IJS2_ANADE</name>
<keyword evidence="1" id="KW-0732">Signal</keyword>
<dbReference type="AlphaFoldDB" id="Q2IJS2"/>
<dbReference type="Gene3D" id="2.40.360.20">
    <property type="match status" value="1"/>
</dbReference>
<sequence length="640" mass="65777">MRTRPIGLAAGVVLAFLAWTGNGCSSGGGDGPAPAVCEGAPDPGTAGPGDVEGWFPLAPGWSWGYRIAGQPVTRPADLRIEVGGARSYRGFAATELRELDPTTGAELPGATALVASAPAGVVELGDGTATDPTPSTYDLRYPVTVGGAWPERCTGLDYGEDLDGDGKHERLDLALDGQVLGLEDVTVPAGTFAGTAHVRLSLTLTLYPTAPGYAPVTATAWQDTWYARGVGIVRRSDGGELSAPTTYELVGWSSPAGGGGLAELTRLVVPPPSSDPYVSPWRVVPARGGSSRAMVLEVAWRDGPVRLVGRFVDGGAAGAPFEVVPQWTADTNLPWHMATQVAPGPDRHLVAFATVPAQPASTAEIRAARVTADGVALDGPTGILVAQCARWTGYAVAASRAGDGSLVAWGCDDPVPGVYAAAVGADGAVGAPSFLGDGPVQFVQAAGRGAEHLVVWGRGSSAGTEVVGVRVSAAGASLDAAPVRLVADQDYKFPGDLACGDAACLLSWRRATMPYGSYELAAVRLPAGALAERAAARLAGPIDFETDPLALPVGDAFAFVWGDPPIYPVPWGEPGPAVRLAWAGADLGLSPPDGIPVLYHWDFYDALGSAALLSAGAADAWVAYEWIPAYAELDAVHWIR</sequence>
<dbReference type="Proteomes" id="UP000001935">
    <property type="component" value="Chromosome"/>
</dbReference>
<reference evidence="2" key="1">
    <citation type="submission" date="2006-01" db="EMBL/GenBank/DDBJ databases">
        <title>Complete sequence of Anaeromyxobacter dehalogenans 2CP-C.</title>
        <authorList>
            <consortium name="US DOE Joint Genome Institute"/>
            <person name="Copeland A."/>
            <person name="Lucas S."/>
            <person name="Lapidus A."/>
            <person name="Barry K."/>
            <person name="Detter J.C."/>
            <person name="Glavina T."/>
            <person name="Hammon N."/>
            <person name="Israni S."/>
            <person name="Pitluck S."/>
            <person name="Brettin T."/>
            <person name="Bruce D."/>
            <person name="Han C."/>
            <person name="Tapia R."/>
            <person name="Gilna P."/>
            <person name="Kiss H."/>
            <person name="Schmutz J."/>
            <person name="Larimer F."/>
            <person name="Land M."/>
            <person name="Kyrpides N."/>
            <person name="Anderson I."/>
            <person name="Sanford R.A."/>
            <person name="Ritalahti K.M."/>
            <person name="Thomas H.S."/>
            <person name="Kirby J.R."/>
            <person name="Zhulin I.B."/>
            <person name="Loeffler F.E."/>
            <person name="Richardson P."/>
        </authorList>
    </citation>
    <scope>NUCLEOTIDE SEQUENCE</scope>
    <source>
        <strain evidence="2">2CP-C</strain>
    </source>
</reference>
<organism evidence="2 3">
    <name type="scientific">Anaeromyxobacter dehalogenans (strain 2CP-C)</name>
    <dbReference type="NCBI Taxonomy" id="290397"/>
    <lineage>
        <taxon>Bacteria</taxon>
        <taxon>Pseudomonadati</taxon>
        <taxon>Myxococcota</taxon>
        <taxon>Myxococcia</taxon>
        <taxon>Myxococcales</taxon>
        <taxon>Cystobacterineae</taxon>
        <taxon>Anaeromyxobacteraceae</taxon>
        <taxon>Anaeromyxobacter</taxon>
    </lineage>
</organism>
<dbReference type="HOGENOM" id="CLU_427395_0_0_7"/>
<proteinExistence type="predicted"/>
<protein>
    <recommendedName>
        <fullName evidence="4">Lipoprotein</fullName>
    </recommendedName>
</protein>
<evidence type="ECO:0000313" key="2">
    <source>
        <dbReference type="EMBL" id="ABC81899.1"/>
    </source>
</evidence>
<feature type="signal peptide" evidence="1">
    <location>
        <begin position="1"/>
        <end position="20"/>
    </location>
</feature>
<dbReference type="OrthoDB" id="8914043at2"/>
<dbReference type="RefSeq" id="WP_011421181.1">
    <property type="nucleotide sequence ID" value="NC_007760.1"/>
</dbReference>
<evidence type="ECO:0000313" key="3">
    <source>
        <dbReference type="Proteomes" id="UP000001935"/>
    </source>
</evidence>